<dbReference type="EMBL" id="JAOVQM010000002">
    <property type="protein sequence ID" value="MCV2231831.1"/>
    <property type="molecule type" value="Genomic_DNA"/>
</dbReference>
<protein>
    <recommendedName>
        <fullName evidence="3">DUF4352 domain-containing protein</fullName>
    </recommendedName>
</protein>
<name>A0ABT2Y527_9MOLU</name>
<evidence type="ECO:0000313" key="2">
    <source>
        <dbReference type="Proteomes" id="UP001177160"/>
    </source>
</evidence>
<sequence>MKKIYIILFLMIITLSGCQNNGTIVRYSDDLSIKQDGIIYLVDSFYENGSNLTFRISIENTTDESQILKLEDLFITRLSNEVGYPVNCRIFDNEVTVSSKSKQNLSCVVVLPTSIEDEHYKLTFNQFVFNLFEKK</sequence>
<proteinExistence type="predicted"/>
<comment type="caution">
    <text evidence="1">The sequence shown here is derived from an EMBL/GenBank/DDBJ whole genome shotgun (WGS) entry which is preliminary data.</text>
</comment>
<dbReference type="RefSeq" id="WP_263607984.1">
    <property type="nucleotide sequence ID" value="NZ_JAOVQM010000002.1"/>
</dbReference>
<gene>
    <name evidence="1" type="ORF">N7548_03215</name>
</gene>
<dbReference type="PROSITE" id="PS51257">
    <property type="entry name" value="PROKAR_LIPOPROTEIN"/>
    <property type="match status" value="1"/>
</dbReference>
<evidence type="ECO:0008006" key="3">
    <source>
        <dbReference type="Google" id="ProtNLM"/>
    </source>
</evidence>
<accession>A0ABT2Y527</accession>
<organism evidence="1 2">
    <name type="scientific">Paracholeplasma manati</name>
    <dbReference type="NCBI Taxonomy" id="591373"/>
    <lineage>
        <taxon>Bacteria</taxon>
        <taxon>Bacillati</taxon>
        <taxon>Mycoplasmatota</taxon>
        <taxon>Mollicutes</taxon>
        <taxon>Acholeplasmatales</taxon>
        <taxon>Acholeplasmataceae</taxon>
        <taxon>Paracholeplasma</taxon>
    </lineage>
</organism>
<evidence type="ECO:0000313" key="1">
    <source>
        <dbReference type="EMBL" id="MCV2231831.1"/>
    </source>
</evidence>
<dbReference type="Proteomes" id="UP001177160">
    <property type="component" value="Unassembled WGS sequence"/>
</dbReference>
<keyword evidence="2" id="KW-1185">Reference proteome</keyword>
<reference evidence="1" key="1">
    <citation type="submission" date="2022-09" db="EMBL/GenBank/DDBJ databases">
        <title>Novel Mycoplasma species identified in domestic and wild animals.</title>
        <authorList>
            <person name="Volokhov D.V."/>
            <person name="Furtak V.A."/>
            <person name="Zagorodnyaya T.A."/>
        </authorList>
    </citation>
    <scope>NUCLEOTIDE SEQUENCE</scope>
    <source>
        <strain evidence="1">Oakley</strain>
    </source>
</reference>